<feature type="coiled-coil region" evidence="6">
    <location>
        <begin position="540"/>
        <end position="567"/>
    </location>
</feature>
<keyword evidence="8" id="KW-0732">Signal</keyword>
<dbReference type="Pfam" id="PF00482">
    <property type="entry name" value="T2SSF"/>
    <property type="match status" value="1"/>
</dbReference>
<evidence type="ECO:0000256" key="1">
    <source>
        <dbReference type="ARBA" id="ARBA00004651"/>
    </source>
</evidence>
<evidence type="ECO:0000256" key="7">
    <source>
        <dbReference type="SAM" id="Phobius"/>
    </source>
</evidence>
<keyword evidence="2" id="KW-1003">Cell membrane</keyword>
<evidence type="ECO:0000313" key="10">
    <source>
        <dbReference type="EMBL" id="MBM7509780.1"/>
    </source>
</evidence>
<dbReference type="SMART" id="SM00327">
    <property type="entry name" value="VWA"/>
    <property type="match status" value="1"/>
</dbReference>
<dbReference type="CDD" id="cd00198">
    <property type="entry name" value="vWFA"/>
    <property type="match status" value="1"/>
</dbReference>
<dbReference type="Gene3D" id="1.20.81.30">
    <property type="entry name" value="Type II secretion system (T2SS), domain F"/>
    <property type="match status" value="1"/>
</dbReference>
<keyword evidence="5 7" id="KW-0472">Membrane</keyword>
<proteinExistence type="predicted"/>
<dbReference type="PANTHER" id="PTHR35007">
    <property type="entry name" value="INTEGRAL MEMBRANE PROTEIN-RELATED"/>
    <property type="match status" value="1"/>
</dbReference>
<evidence type="ECO:0000256" key="8">
    <source>
        <dbReference type="SAM" id="SignalP"/>
    </source>
</evidence>
<sequence>MRVVDVRPVLVVLAGALVWAVAPPAPVQAGPTPGDDVEIELVQAADDATVSVLLGVGADVAPESVEQLALQVDGRVVEAVVEPVVAGAVERTTVLALDVSRSMRGAPVAAAREAALLFLETVPDDVRVGLVTFAGSVRQPVAPTTDRDAVAEALAQIALGAGTRLHDGVARAALATGSGGARSVLLLSDGRDRGSRLDVTRAAAAVAGTAAGIDAVALEQRPRDRRLLAELVQEAGGTVVDAEDESALSGLFAAEADALERQVLLSFTRPADVGDEVTLAVLDPASPGAPLDSALVSLGSAPVPPAAVPPAATTVGRTAFLLGLAGLGLGLLVVTAVALGAARGPTRAQSQLAAYLGTAPSESAGSGLKASAVGLTDRLVRPDLEQRVARRLAGAGLEITVAEWLLLRAGLVLAPAALGLALGGPVLLVLGLAAGAVLPELWLRRKHSKRLAAFGAQLAETLSLVAGGLSAGLSVAQAIDTVVREGQEPMAGELRRALSEHRLGVGIEEALDSVGERMGSDDFAWVVMAIRIQREVGGNLAELLTTVSETLREREFLRRQVRTLSAEGRLSAWILGCLPVGMFVFLLLTRGEFVRPLYTTGVGLVLLALAGLLLALGSFTMSRMVKVEV</sequence>
<dbReference type="RefSeq" id="WP_193667555.1">
    <property type="nucleotide sequence ID" value="NZ_JACDTV010000002.1"/>
</dbReference>
<keyword evidence="11" id="KW-1185">Reference proteome</keyword>
<keyword evidence="4 7" id="KW-1133">Transmembrane helix</keyword>
<evidence type="ECO:0000313" key="11">
    <source>
        <dbReference type="Proteomes" id="UP000732378"/>
    </source>
</evidence>
<gene>
    <name evidence="10" type="ORF">JOE61_003594</name>
</gene>
<dbReference type="Gene3D" id="3.40.50.410">
    <property type="entry name" value="von Willebrand factor, type A domain"/>
    <property type="match status" value="1"/>
</dbReference>
<evidence type="ECO:0000259" key="9">
    <source>
        <dbReference type="PROSITE" id="PS50234"/>
    </source>
</evidence>
<feature type="transmembrane region" description="Helical" evidence="7">
    <location>
        <begin position="413"/>
        <end position="438"/>
    </location>
</feature>
<evidence type="ECO:0000256" key="4">
    <source>
        <dbReference type="ARBA" id="ARBA00022989"/>
    </source>
</evidence>
<comment type="caution">
    <text evidence="10">The sequence shown here is derived from an EMBL/GenBank/DDBJ whole genome shotgun (WGS) entry which is preliminary data.</text>
</comment>
<feature type="chain" id="PRO_5047093405" evidence="8">
    <location>
        <begin position="30"/>
        <end position="629"/>
    </location>
</feature>
<dbReference type="PANTHER" id="PTHR35007:SF1">
    <property type="entry name" value="PILUS ASSEMBLY PROTEIN"/>
    <property type="match status" value="1"/>
</dbReference>
<keyword evidence="6" id="KW-0175">Coiled coil</keyword>
<dbReference type="EMBL" id="JAFBBZ010000001">
    <property type="protein sequence ID" value="MBM7509780.1"/>
    <property type="molecule type" value="Genomic_DNA"/>
</dbReference>
<dbReference type="InterPro" id="IPR018076">
    <property type="entry name" value="T2SS_GspF_dom"/>
</dbReference>
<dbReference type="InterPro" id="IPR036465">
    <property type="entry name" value="vWFA_dom_sf"/>
</dbReference>
<feature type="transmembrane region" description="Helical" evidence="7">
    <location>
        <begin position="319"/>
        <end position="342"/>
    </location>
</feature>
<feature type="transmembrane region" description="Helical" evidence="7">
    <location>
        <begin position="597"/>
        <end position="616"/>
    </location>
</feature>
<feature type="signal peptide" evidence="8">
    <location>
        <begin position="1"/>
        <end position="29"/>
    </location>
</feature>
<dbReference type="Proteomes" id="UP000732378">
    <property type="component" value="Unassembled WGS sequence"/>
</dbReference>
<evidence type="ECO:0000256" key="3">
    <source>
        <dbReference type="ARBA" id="ARBA00022692"/>
    </source>
</evidence>
<dbReference type="PROSITE" id="PS50234">
    <property type="entry name" value="VWFA"/>
    <property type="match status" value="1"/>
</dbReference>
<dbReference type="InterPro" id="IPR002035">
    <property type="entry name" value="VWF_A"/>
</dbReference>
<reference evidence="10 11" key="1">
    <citation type="submission" date="2021-01" db="EMBL/GenBank/DDBJ databases">
        <title>Sequencing the genomes of 1000 actinobacteria strains.</title>
        <authorList>
            <person name="Klenk H.-P."/>
        </authorList>
    </citation>
    <scope>NUCLEOTIDE SEQUENCE [LARGE SCALE GENOMIC DNA]</scope>
    <source>
        <strain evidence="10 11">DSM 18239</strain>
    </source>
</reference>
<dbReference type="SUPFAM" id="SSF53300">
    <property type="entry name" value="vWA-like"/>
    <property type="match status" value="1"/>
</dbReference>
<dbReference type="InterPro" id="IPR042094">
    <property type="entry name" value="T2SS_GspF_sf"/>
</dbReference>
<evidence type="ECO:0000256" key="6">
    <source>
        <dbReference type="SAM" id="Coils"/>
    </source>
</evidence>
<comment type="subcellular location">
    <subcellularLocation>
        <location evidence="1">Cell membrane</location>
        <topology evidence="1">Multi-pass membrane protein</topology>
    </subcellularLocation>
</comment>
<feature type="transmembrane region" description="Helical" evidence="7">
    <location>
        <begin position="570"/>
        <end position="591"/>
    </location>
</feature>
<organism evidence="10 11">
    <name type="scientific">Nocardioides salarius</name>
    <dbReference type="NCBI Taxonomy" id="374513"/>
    <lineage>
        <taxon>Bacteria</taxon>
        <taxon>Bacillati</taxon>
        <taxon>Actinomycetota</taxon>
        <taxon>Actinomycetes</taxon>
        <taxon>Propionibacteriales</taxon>
        <taxon>Nocardioidaceae</taxon>
        <taxon>Nocardioides</taxon>
    </lineage>
</organism>
<evidence type="ECO:0000256" key="5">
    <source>
        <dbReference type="ARBA" id="ARBA00023136"/>
    </source>
</evidence>
<keyword evidence="3 7" id="KW-0812">Transmembrane</keyword>
<dbReference type="Pfam" id="PF13519">
    <property type="entry name" value="VWA_2"/>
    <property type="match status" value="1"/>
</dbReference>
<name>A0ABS2MF23_9ACTN</name>
<feature type="domain" description="VWFA" evidence="9">
    <location>
        <begin position="92"/>
        <end position="256"/>
    </location>
</feature>
<accession>A0ABS2MF23</accession>
<evidence type="ECO:0000256" key="2">
    <source>
        <dbReference type="ARBA" id="ARBA00022475"/>
    </source>
</evidence>
<protein>
    <submittedName>
        <fullName evidence="10">Tight adherence protein B</fullName>
    </submittedName>
</protein>